<dbReference type="Proteomes" id="UP001338125">
    <property type="component" value="Unassembled WGS sequence"/>
</dbReference>
<reference evidence="1 2" key="1">
    <citation type="submission" date="2024-01" db="EMBL/GenBank/DDBJ databases">
        <title>Complete genome of Cladobotryum mycophilum ATHUM6906.</title>
        <authorList>
            <person name="Christinaki A.C."/>
            <person name="Myridakis A.I."/>
            <person name="Kouvelis V.N."/>
        </authorList>
    </citation>
    <scope>NUCLEOTIDE SEQUENCE [LARGE SCALE GENOMIC DNA]</scope>
    <source>
        <strain evidence="1 2">ATHUM6906</strain>
    </source>
</reference>
<evidence type="ECO:0000313" key="2">
    <source>
        <dbReference type="Proteomes" id="UP001338125"/>
    </source>
</evidence>
<sequence>MESLPQSVPRIETALEEIGTTLMGFQQEFKQLRAWSVNQEIRRGNARRADDGGPFKPLVDVRTDHAEDAILGFPTTLAQLEQLDSATADGILEFLEQSGDGLSLLFKHEAIRAAMMSGD</sequence>
<gene>
    <name evidence="1" type="ORF">PT974_02651</name>
</gene>
<dbReference type="EMBL" id="JAVFKD010000002">
    <property type="protein sequence ID" value="KAK5997296.1"/>
    <property type="molecule type" value="Genomic_DNA"/>
</dbReference>
<evidence type="ECO:0000313" key="1">
    <source>
        <dbReference type="EMBL" id="KAK5997296.1"/>
    </source>
</evidence>
<accession>A0ABR0SZY6</accession>
<organism evidence="1 2">
    <name type="scientific">Cladobotryum mycophilum</name>
    <dbReference type="NCBI Taxonomy" id="491253"/>
    <lineage>
        <taxon>Eukaryota</taxon>
        <taxon>Fungi</taxon>
        <taxon>Dikarya</taxon>
        <taxon>Ascomycota</taxon>
        <taxon>Pezizomycotina</taxon>
        <taxon>Sordariomycetes</taxon>
        <taxon>Hypocreomycetidae</taxon>
        <taxon>Hypocreales</taxon>
        <taxon>Hypocreaceae</taxon>
        <taxon>Cladobotryum</taxon>
    </lineage>
</organism>
<keyword evidence="2" id="KW-1185">Reference proteome</keyword>
<name>A0ABR0SZY6_9HYPO</name>
<proteinExistence type="predicted"/>
<protein>
    <submittedName>
        <fullName evidence="1">Uncharacterized protein</fullName>
    </submittedName>
</protein>
<comment type="caution">
    <text evidence="1">The sequence shown here is derived from an EMBL/GenBank/DDBJ whole genome shotgun (WGS) entry which is preliminary data.</text>
</comment>